<dbReference type="Proteomes" id="UP001217089">
    <property type="component" value="Unassembled WGS sequence"/>
</dbReference>
<evidence type="ECO:0000259" key="4">
    <source>
        <dbReference type="PROSITE" id="PS50268"/>
    </source>
</evidence>
<evidence type="ECO:0000313" key="5">
    <source>
        <dbReference type="EMBL" id="KAJ8302065.1"/>
    </source>
</evidence>
<comment type="caution">
    <text evidence="5">The sequence shown here is derived from an EMBL/GenBank/DDBJ whole genome shotgun (WGS) entry which is preliminary data.</text>
</comment>
<organism evidence="5 6">
    <name type="scientific">Tegillarca granosa</name>
    <name type="common">Malaysian cockle</name>
    <name type="synonym">Anadara granosa</name>
    <dbReference type="NCBI Taxonomy" id="220873"/>
    <lineage>
        <taxon>Eukaryota</taxon>
        <taxon>Metazoa</taxon>
        <taxon>Spiralia</taxon>
        <taxon>Lophotrochozoa</taxon>
        <taxon>Mollusca</taxon>
        <taxon>Bivalvia</taxon>
        <taxon>Autobranchia</taxon>
        <taxon>Pteriomorphia</taxon>
        <taxon>Arcoida</taxon>
        <taxon>Arcoidea</taxon>
        <taxon>Arcidae</taxon>
        <taxon>Tegillarca</taxon>
    </lineage>
</organism>
<evidence type="ECO:0000313" key="6">
    <source>
        <dbReference type="Proteomes" id="UP001217089"/>
    </source>
</evidence>
<accession>A0ABQ9EEY7</accession>
<dbReference type="Gene3D" id="2.60.40.60">
    <property type="entry name" value="Cadherins"/>
    <property type="match status" value="3"/>
</dbReference>
<feature type="domain" description="Cadherin" evidence="4">
    <location>
        <begin position="208"/>
        <end position="309"/>
    </location>
</feature>
<keyword evidence="3" id="KW-0106">Calcium</keyword>
<evidence type="ECO:0000256" key="1">
    <source>
        <dbReference type="ARBA" id="ARBA00022692"/>
    </source>
</evidence>
<evidence type="ECO:0000256" key="2">
    <source>
        <dbReference type="ARBA" id="ARBA00022989"/>
    </source>
</evidence>
<dbReference type="PROSITE" id="PS50268">
    <property type="entry name" value="CADHERIN_2"/>
    <property type="match status" value="3"/>
</dbReference>
<dbReference type="PANTHER" id="PTHR24026:SF126">
    <property type="entry name" value="PROTOCADHERIN FAT 4"/>
    <property type="match status" value="1"/>
</dbReference>
<dbReference type="EMBL" id="JARBDR010000918">
    <property type="protein sequence ID" value="KAJ8302065.1"/>
    <property type="molecule type" value="Genomic_DNA"/>
</dbReference>
<dbReference type="CDD" id="cd11304">
    <property type="entry name" value="Cadherin_repeat"/>
    <property type="match status" value="3"/>
</dbReference>
<protein>
    <recommendedName>
        <fullName evidence="4">Cadherin domain-containing protein</fullName>
    </recommendedName>
</protein>
<keyword evidence="2" id="KW-1133">Transmembrane helix</keyword>
<keyword evidence="6" id="KW-1185">Reference proteome</keyword>
<dbReference type="InterPro" id="IPR015919">
    <property type="entry name" value="Cadherin-like_sf"/>
</dbReference>
<reference evidence="5 6" key="1">
    <citation type="submission" date="2022-12" db="EMBL/GenBank/DDBJ databases">
        <title>Chromosome-level genome of Tegillarca granosa.</title>
        <authorList>
            <person name="Kim J."/>
        </authorList>
    </citation>
    <scope>NUCLEOTIDE SEQUENCE [LARGE SCALE GENOMIC DNA]</scope>
    <source>
        <strain evidence="5">Teg-2019</strain>
        <tissue evidence="5">Adductor muscle</tissue>
    </source>
</reference>
<dbReference type="PANTHER" id="PTHR24026">
    <property type="entry name" value="FAT ATYPICAL CADHERIN-RELATED"/>
    <property type="match status" value="1"/>
</dbReference>
<dbReference type="SMART" id="SM00112">
    <property type="entry name" value="CA"/>
    <property type="match status" value="2"/>
</dbReference>
<dbReference type="SUPFAM" id="SSF49313">
    <property type="entry name" value="Cadherin-like"/>
    <property type="match status" value="3"/>
</dbReference>
<feature type="domain" description="Cadherin" evidence="4">
    <location>
        <begin position="21"/>
        <end position="106"/>
    </location>
</feature>
<proteinExistence type="predicted"/>
<dbReference type="PRINTS" id="PR00205">
    <property type="entry name" value="CADHERIN"/>
</dbReference>
<gene>
    <name evidence="5" type="ORF">KUTeg_021052</name>
</gene>
<evidence type="ECO:0000256" key="3">
    <source>
        <dbReference type="PROSITE-ProRule" id="PRU00043"/>
    </source>
</evidence>
<feature type="domain" description="Cadherin" evidence="4">
    <location>
        <begin position="114"/>
        <end position="204"/>
    </location>
</feature>
<keyword evidence="2" id="KW-0472">Membrane</keyword>
<dbReference type="InterPro" id="IPR002126">
    <property type="entry name" value="Cadherin-like_dom"/>
</dbReference>
<sequence>MSKLLDNDMTISHLCLYVCGDVDTGENGTLTYNITSGNGGSEFQINTVNGEDLRIVHTYINKGKRNCHCLHEQLVVTVSDGGTPSLTYDVTVDVNILGVNEFQPSVFVSNPVPVQEDVSFGSVVVSPLITDFDAGTDGQYTAEITFLVEERIVILYESTMSHVSQFSAQSPGSDVFIIDPKNGKLTLRQALDYETVTSYTVSIMDCGTTTHYFVTAYENWIVDDVIQALNCSDAESGTSLIYRIHSGDETKFKVSTDGSVQLKAQIDVDTENTTWPLVIRIVDNGVPQLTSFVNIDVTVEGVDDIQPVWNAPESGTYSCM</sequence>
<keyword evidence="1" id="KW-0812">Transmembrane</keyword>
<name>A0ABQ9EEY7_TEGGR</name>